<reference evidence="1" key="2">
    <citation type="submission" date="2018-03" db="EMBL/GenBank/DDBJ databases">
        <title>The Triticum urartu genome reveals the dynamic nature of wheat genome evolution.</title>
        <authorList>
            <person name="Ling H."/>
            <person name="Ma B."/>
            <person name="Shi X."/>
            <person name="Liu H."/>
            <person name="Dong L."/>
            <person name="Sun H."/>
            <person name="Cao Y."/>
            <person name="Gao Q."/>
            <person name="Zheng S."/>
            <person name="Li Y."/>
            <person name="Yu Y."/>
            <person name="Du H."/>
            <person name="Qi M."/>
            <person name="Li Y."/>
            <person name="Yu H."/>
            <person name="Cui Y."/>
            <person name="Wang N."/>
            <person name="Chen C."/>
            <person name="Wu H."/>
            <person name="Zhao Y."/>
            <person name="Zhang J."/>
            <person name="Li Y."/>
            <person name="Zhou W."/>
            <person name="Zhang B."/>
            <person name="Hu W."/>
            <person name="Eijk M."/>
            <person name="Tang J."/>
            <person name="Witsenboer H."/>
            <person name="Zhao S."/>
            <person name="Li Z."/>
            <person name="Zhang A."/>
            <person name="Wang D."/>
            <person name="Liang C."/>
        </authorList>
    </citation>
    <scope>NUCLEOTIDE SEQUENCE [LARGE SCALE GENOMIC DNA]</scope>
    <source>
        <strain evidence="1">cv. G1812</strain>
    </source>
</reference>
<accession>A0A8R7UDV6</accession>
<reference evidence="2" key="1">
    <citation type="journal article" date="2013" name="Nature">
        <title>Draft genome of the wheat A-genome progenitor Triticum urartu.</title>
        <authorList>
            <person name="Ling H.Q."/>
            <person name="Zhao S."/>
            <person name="Liu D."/>
            <person name="Wang J."/>
            <person name="Sun H."/>
            <person name="Zhang C."/>
            <person name="Fan H."/>
            <person name="Li D."/>
            <person name="Dong L."/>
            <person name="Tao Y."/>
            <person name="Gao C."/>
            <person name="Wu H."/>
            <person name="Li Y."/>
            <person name="Cui Y."/>
            <person name="Guo X."/>
            <person name="Zheng S."/>
            <person name="Wang B."/>
            <person name="Yu K."/>
            <person name="Liang Q."/>
            <person name="Yang W."/>
            <person name="Lou X."/>
            <person name="Chen J."/>
            <person name="Feng M."/>
            <person name="Jian J."/>
            <person name="Zhang X."/>
            <person name="Luo G."/>
            <person name="Jiang Y."/>
            <person name="Liu J."/>
            <person name="Wang Z."/>
            <person name="Sha Y."/>
            <person name="Zhang B."/>
            <person name="Wu H."/>
            <person name="Tang D."/>
            <person name="Shen Q."/>
            <person name="Xue P."/>
            <person name="Zou S."/>
            <person name="Wang X."/>
            <person name="Liu X."/>
            <person name="Wang F."/>
            <person name="Yang Y."/>
            <person name="An X."/>
            <person name="Dong Z."/>
            <person name="Zhang K."/>
            <person name="Zhang X."/>
            <person name="Luo M.C."/>
            <person name="Dvorak J."/>
            <person name="Tong Y."/>
            <person name="Wang J."/>
            <person name="Yang H."/>
            <person name="Li Z."/>
            <person name="Wang D."/>
            <person name="Zhang A."/>
            <person name="Wang J."/>
        </authorList>
    </citation>
    <scope>NUCLEOTIDE SEQUENCE</scope>
    <source>
        <strain evidence="2">cv. G1812</strain>
    </source>
</reference>
<dbReference type="Proteomes" id="UP000015106">
    <property type="component" value="Chromosome 5"/>
</dbReference>
<organism evidence="1 2">
    <name type="scientific">Triticum urartu</name>
    <name type="common">Red wild einkorn</name>
    <name type="synonym">Crithodium urartu</name>
    <dbReference type="NCBI Taxonomy" id="4572"/>
    <lineage>
        <taxon>Eukaryota</taxon>
        <taxon>Viridiplantae</taxon>
        <taxon>Streptophyta</taxon>
        <taxon>Embryophyta</taxon>
        <taxon>Tracheophyta</taxon>
        <taxon>Spermatophyta</taxon>
        <taxon>Magnoliopsida</taxon>
        <taxon>Liliopsida</taxon>
        <taxon>Poales</taxon>
        <taxon>Poaceae</taxon>
        <taxon>BOP clade</taxon>
        <taxon>Pooideae</taxon>
        <taxon>Triticodae</taxon>
        <taxon>Triticeae</taxon>
        <taxon>Triticinae</taxon>
        <taxon>Triticum</taxon>
    </lineage>
</organism>
<protein>
    <submittedName>
        <fullName evidence="1">Uncharacterized protein</fullName>
    </submittedName>
</protein>
<dbReference type="EnsemblPlants" id="TuG1812G0500001620.01.T01">
    <property type="protein sequence ID" value="TuG1812G0500001620.01.T01.cds271945"/>
    <property type="gene ID" value="TuG1812G0500001620.01"/>
</dbReference>
<name>A0A8R7UDV6_TRIUA</name>
<dbReference type="Gramene" id="TuG1812G0500001620.01.T01">
    <property type="protein sequence ID" value="TuG1812G0500001620.01.T01.cds271945"/>
    <property type="gene ID" value="TuG1812G0500001620.01"/>
</dbReference>
<reference evidence="1" key="3">
    <citation type="submission" date="2022-06" db="UniProtKB">
        <authorList>
            <consortium name="EnsemblPlants"/>
        </authorList>
    </citation>
    <scope>IDENTIFICATION</scope>
</reference>
<sequence length="92" mass="9459">MSMSLKRERPASMMGSKALRRSISGRISSMGAPFTLMSPRPGLVYATATAVFLRPKHWTVPGVGRVRTAAMLAVVPGESAAAAAAAGSGRSG</sequence>
<dbReference type="AlphaFoldDB" id="A0A8R7UDV6"/>
<proteinExistence type="predicted"/>
<evidence type="ECO:0000313" key="2">
    <source>
        <dbReference type="Proteomes" id="UP000015106"/>
    </source>
</evidence>
<keyword evidence="2" id="KW-1185">Reference proteome</keyword>
<evidence type="ECO:0000313" key="1">
    <source>
        <dbReference type="EnsemblPlants" id="TuG1812G0500001620.01.T01.cds271945"/>
    </source>
</evidence>